<organism evidence="2 3">
    <name type="scientific">Methylomarinovum tepidoasis</name>
    <dbReference type="NCBI Taxonomy" id="2840183"/>
    <lineage>
        <taxon>Bacteria</taxon>
        <taxon>Pseudomonadati</taxon>
        <taxon>Pseudomonadota</taxon>
        <taxon>Gammaproteobacteria</taxon>
        <taxon>Methylococcales</taxon>
        <taxon>Methylothermaceae</taxon>
        <taxon>Methylomarinovum</taxon>
    </lineage>
</organism>
<keyword evidence="1" id="KW-0812">Transmembrane</keyword>
<dbReference type="KEGG" id="meiy:MIN45_P0366"/>
<evidence type="ECO:0000313" key="3">
    <source>
        <dbReference type="Proteomes" id="UP001321450"/>
    </source>
</evidence>
<accession>A0AAU9CZ90</accession>
<dbReference type="Proteomes" id="UP001321450">
    <property type="component" value="Chromosome"/>
</dbReference>
<name>A0AAU9CZ90_9GAMM</name>
<proteinExistence type="predicted"/>
<evidence type="ECO:0000313" key="2">
    <source>
        <dbReference type="EMBL" id="BCX87999.1"/>
    </source>
</evidence>
<dbReference type="Pfam" id="PF11906">
    <property type="entry name" value="DUF3426"/>
    <property type="match status" value="1"/>
</dbReference>
<reference evidence="3" key="1">
    <citation type="journal article" date="2024" name="Int. J. Syst. Evol. Microbiol.">
        <title>Methylomarinovum tepidoasis sp. nov., a moderately thermophilic methanotroph of the family Methylothermaceae isolated from a deep-sea hydrothermal field.</title>
        <authorList>
            <person name="Hirayama H."/>
            <person name="Takaki Y."/>
            <person name="Abe M."/>
            <person name="Miyazaki M."/>
            <person name="Uematsu K."/>
            <person name="Matsui Y."/>
            <person name="Takai K."/>
        </authorList>
    </citation>
    <scope>NUCLEOTIDE SEQUENCE [LARGE SCALE GENOMIC DNA]</scope>
    <source>
        <strain evidence="3">IN45</strain>
    </source>
</reference>
<dbReference type="InterPro" id="IPR021834">
    <property type="entry name" value="DUF3426"/>
</dbReference>
<keyword evidence="1" id="KW-1133">Transmembrane helix</keyword>
<protein>
    <recommendedName>
        <fullName evidence="4">DUF3426 domain-containing protein</fullName>
    </recommendedName>
</protein>
<keyword evidence="3" id="KW-1185">Reference proteome</keyword>
<feature type="transmembrane region" description="Helical" evidence="1">
    <location>
        <begin position="20"/>
        <end position="39"/>
    </location>
</feature>
<dbReference type="EMBL" id="AP024718">
    <property type="protein sequence ID" value="BCX87999.1"/>
    <property type="molecule type" value="Genomic_DNA"/>
</dbReference>
<keyword evidence="1" id="KW-0472">Membrane</keyword>
<evidence type="ECO:0008006" key="4">
    <source>
        <dbReference type="Google" id="ProtNLM"/>
    </source>
</evidence>
<gene>
    <name evidence="2" type="ORF">MIN45_P0366</name>
</gene>
<evidence type="ECO:0000256" key="1">
    <source>
        <dbReference type="SAM" id="Phobius"/>
    </source>
</evidence>
<dbReference type="AlphaFoldDB" id="A0AAU9CZ90"/>
<dbReference type="RefSeq" id="WP_286293028.1">
    <property type="nucleotide sequence ID" value="NZ_AP024718.1"/>
</dbReference>
<sequence>MKESPLPEAEDAAPSGGGHWYWFAAVLGVLLLVQIFLAAKDRLAQIPQLRPVLETLCHGLGCRLPPFRSLNEIQVVDRALYPARDRADAYDFHLVIVNQTPYPQPYPLLKLTLTALDGTPIAARIFKPEEYLKTRNPPLMPPYRMIFVELRLAAPKREVGGFQFELLS</sequence>